<gene>
    <name evidence="1" type="ORF">N657DRAFT_642267</name>
</gene>
<proteinExistence type="predicted"/>
<name>A0AAN6U3K0_9PEZI</name>
<reference evidence="1" key="1">
    <citation type="journal article" date="2023" name="Mol. Phylogenet. Evol.">
        <title>Genome-scale phylogeny and comparative genomics of the fungal order Sordariales.</title>
        <authorList>
            <person name="Hensen N."/>
            <person name="Bonometti L."/>
            <person name="Westerberg I."/>
            <person name="Brannstrom I.O."/>
            <person name="Guillou S."/>
            <person name="Cros-Aarteil S."/>
            <person name="Calhoun S."/>
            <person name="Haridas S."/>
            <person name="Kuo A."/>
            <person name="Mondo S."/>
            <person name="Pangilinan J."/>
            <person name="Riley R."/>
            <person name="LaButti K."/>
            <person name="Andreopoulos B."/>
            <person name="Lipzen A."/>
            <person name="Chen C."/>
            <person name="Yan M."/>
            <person name="Daum C."/>
            <person name="Ng V."/>
            <person name="Clum A."/>
            <person name="Steindorff A."/>
            <person name="Ohm R.A."/>
            <person name="Martin F."/>
            <person name="Silar P."/>
            <person name="Natvig D.O."/>
            <person name="Lalanne C."/>
            <person name="Gautier V."/>
            <person name="Ament-Velasquez S.L."/>
            <person name="Kruys A."/>
            <person name="Hutchinson M.I."/>
            <person name="Powell A.J."/>
            <person name="Barry K."/>
            <person name="Miller A.N."/>
            <person name="Grigoriev I.V."/>
            <person name="Debuchy R."/>
            <person name="Gladieux P."/>
            <person name="Hiltunen Thoren M."/>
            <person name="Johannesson H."/>
        </authorList>
    </citation>
    <scope>NUCLEOTIDE SEQUENCE</scope>
    <source>
        <strain evidence="1">CBS 731.68</strain>
    </source>
</reference>
<sequence length="111" mass="11649">MGSVNACGKRQMVVWAGLLQPDASSAIFAAATDLCATAQVTPTSAAKGPGNTALVLGQCGKQANGSRGNAFDERKLCQTLIHEVLDNLKLEVTFAGKPEVIDGRRHRLSRA</sequence>
<evidence type="ECO:0000313" key="1">
    <source>
        <dbReference type="EMBL" id="KAK4125534.1"/>
    </source>
</evidence>
<reference evidence="1" key="2">
    <citation type="submission" date="2023-05" db="EMBL/GenBank/DDBJ databases">
        <authorList>
            <consortium name="Lawrence Berkeley National Laboratory"/>
            <person name="Steindorff A."/>
            <person name="Hensen N."/>
            <person name="Bonometti L."/>
            <person name="Westerberg I."/>
            <person name="Brannstrom I.O."/>
            <person name="Guillou S."/>
            <person name="Cros-Aarteil S."/>
            <person name="Calhoun S."/>
            <person name="Haridas S."/>
            <person name="Kuo A."/>
            <person name="Mondo S."/>
            <person name="Pangilinan J."/>
            <person name="Riley R."/>
            <person name="Labutti K."/>
            <person name="Andreopoulos B."/>
            <person name="Lipzen A."/>
            <person name="Chen C."/>
            <person name="Yanf M."/>
            <person name="Daum C."/>
            <person name="Ng V."/>
            <person name="Clum A."/>
            <person name="Ohm R."/>
            <person name="Martin F."/>
            <person name="Silar P."/>
            <person name="Natvig D."/>
            <person name="Lalanne C."/>
            <person name="Gautier V."/>
            <person name="Ament-Velasquez S.L."/>
            <person name="Kruys A."/>
            <person name="Hutchinson M.I."/>
            <person name="Powell A.J."/>
            <person name="Barry K."/>
            <person name="Miller A.N."/>
            <person name="Grigoriev I.V."/>
            <person name="Debuchy R."/>
            <person name="Gladieux P."/>
            <person name="Thoren M.H."/>
            <person name="Johannesson H."/>
        </authorList>
    </citation>
    <scope>NUCLEOTIDE SEQUENCE</scope>
    <source>
        <strain evidence="1">CBS 731.68</strain>
    </source>
</reference>
<keyword evidence="2" id="KW-1185">Reference proteome</keyword>
<comment type="caution">
    <text evidence="1">The sequence shown here is derived from an EMBL/GenBank/DDBJ whole genome shotgun (WGS) entry which is preliminary data.</text>
</comment>
<protein>
    <submittedName>
        <fullName evidence="1">Uncharacterized protein</fullName>
    </submittedName>
</protein>
<dbReference type="Proteomes" id="UP001302602">
    <property type="component" value="Unassembled WGS sequence"/>
</dbReference>
<dbReference type="RefSeq" id="XP_062649305.1">
    <property type="nucleotide sequence ID" value="XM_062792308.1"/>
</dbReference>
<accession>A0AAN6U3K0</accession>
<evidence type="ECO:0000313" key="2">
    <source>
        <dbReference type="Proteomes" id="UP001302602"/>
    </source>
</evidence>
<dbReference type="AlphaFoldDB" id="A0AAN6U3K0"/>
<organism evidence="1 2">
    <name type="scientific">Parathielavia appendiculata</name>
    <dbReference type="NCBI Taxonomy" id="2587402"/>
    <lineage>
        <taxon>Eukaryota</taxon>
        <taxon>Fungi</taxon>
        <taxon>Dikarya</taxon>
        <taxon>Ascomycota</taxon>
        <taxon>Pezizomycotina</taxon>
        <taxon>Sordariomycetes</taxon>
        <taxon>Sordariomycetidae</taxon>
        <taxon>Sordariales</taxon>
        <taxon>Chaetomiaceae</taxon>
        <taxon>Parathielavia</taxon>
    </lineage>
</organism>
<dbReference type="GeneID" id="87829077"/>
<dbReference type="EMBL" id="MU853225">
    <property type="protein sequence ID" value="KAK4125534.1"/>
    <property type="molecule type" value="Genomic_DNA"/>
</dbReference>